<accession>A0A3B0UHT8</accession>
<gene>
    <name evidence="1" type="ORF">MNBD_BACTEROID06-1385</name>
</gene>
<evidence type="ECO:0008006" key="2">
    <source>
        <dbReference type="Google" id="ProtNLM"/>
    </source>
</evidence>
<dbReference type="InterPro" id="IPR021787">
    <property type="entry name" value="DUF3352"/>
</dbReference>
<reference evidence="1" key="1">
    <citation type="submission" date="2018-06" db="EMBL/GenBank/DDBJ databases">
        <authorList>
            <person name="Zhirakovskaya E."/>
        </authorList>
    </citation>
    <scope>NUCLEOTIDE SEQUENCE</scope>
</reference>
<feature type="non-terminal residue" evidence="1">
    <location>
        <position position="346"/>
    </location>
</feature>
<protein>
    <recommendedName>
        <fullName evidence="2">DUF3352 domain-containing protein</fullName>
    </recommendedName>
</protein>
<dbReference type="EMBL" id="UOES01000064">
    <property type="protein sequence ID" value="VAW26102.1"/>
    <property type="molecule type" value="Genomic_DNA"/>
</dbReference>
<sequence>MKKIVILVVVFLGIIALAYFFFFKISVNSKTNAINAVPPNAVFIIDIEDPFAQWNNITEGEIWQYLKTNTALAEIGNKIDSLNTELKNNKFLWDLIASRPVTVSAHKIRNNEFDLLYVIDLTKASRFSFIKDYLENLVGDKMKVTKRTYHNEEIIELDFKGESSLFYLYIKNNLIIISSTHVLIENSIDQVEEPIIARDLDFIEVNKLVDDDGVNIYLQHSYFKEYISKWVKDEESESYEYLESLIYSAINIKVDNQFISLSGYSNLNNSLQSYAQIIHNSGEGKVEMQRIVPENSLFFLSMGFDNFSKFYENLETRITNTEDAESYFKNKKKLEKYLNISVENDL</sequence>
<evidence type="ECO:0000313" key="1">
    <source>
        <dbReference type="EMBL" id="VAW26102.1"/>
    </source>
</evidence>
<dbReference type="AlphaFoldDB" id="A0A3B0UHT8"/>
<organism evidence="1">
    <name type="scientific">hydrothermal vent metagenome</name>
    <dbReference type="NCBI Taxonomy" id="652676"/>
    <lineage>
        <taxon>unclassified sequences</taxon>
        <taxon>metagenomes</taxon>
        <taxon>ecological metagenomes</taxon>
    </lineage>
</organism>
<name>A0A3B0UHT8_9ZZZZ</name>
<dbReference type="Pfam" id="PF11832">
    <property type="entry name" value="DUF3352"/>
    <property type="match status" value="1"/>
</dbReference>
<proteinExistence type="predicted"/>